<dbReference type="AlphaFoldDB" id="A0A1Z3CK27"/>
<sequence>MSKFAFRDKERTQKVYADSLNIKDNKTEFYCPNPECSARLTLKANSSIAGISPYFSNLPSAPHIENCFCQKKNFSFDDREYEETLFNFEEIVNEYTTNNIINIDRRLETMSAIFYMCKTRNINDTYNQIKIWKILVDNRANHIYSKGILGPHIIECYFSHYSKENLTIYLKYPVDDSLKNKYSIGISFTDENLFREVRNKLFNNDNDLKYPVLVIGNWQYDNKKKLVQTSINSSFQIYFRK</sequence>
<name>A0A1Z3CK27_FUSNP</name>
<gene>
    <name evidence="1" type="ORF">CBG50_12370</name>
    <name evidence="2" type="ORF">CBG56_08825</name>
</gene>
<keyword evidence="3" id="KW-1185">Reference proteome</keyword>
<evidence type="ECO:0000313" key="2">
    <source>
        <dbReference type="EMBL" id="PHI11910.1"/>
    </source>
</evidence>
<organism evidence="1 3">
    <name type="scientific">Fusobacterium nucleatum subsp. polymorphum</name>
    <name type="common">Fusobacterium polymorphum</name>
    <dbReference type="NCBI Taxonomy" id="76857"/>
    <lineage>
        <taxon>Bacteria</taxon>
        <taxon>Fusobacteriati</taxon>
        <taxon>Fusobacteriota</taxon>
        <taxon>Fusobacteriia</taxon>
        <taxon>Fusobacteriales</taxon>
        <taxon>Fusobacteriaceae</taxon>
        <taxon>Fusobacterium</taxon>
    </lineage>
</organism>
<evidence type="ECO:0000313" key="4">
    <source>
        <dbReference type="Proteomes" id="UP000224507"/>
    </source>
</evidence>
<reference evidence="1 3" key="1">
    <citation type="submission" date="2017-06" db="EMBL/GenBank/DDBJ databases">
        <title>Draft genome sequence of Fusobacterium nucleatum subsp. polymorphum KCOM 1260 (=ChDC F218).</title>
        <authorList>
            <person name="Kook J.-K."/>
            <person name="Park S.-N."/>
            <person name="Lim Y.K."/>
            <person name="Roh H."/>
        </authorList>
    </citation>
    <scope>NUCLEOTIDE SEQUENCE [LARGE SCALE GENOMIC DNA]</scope>
    <source>
        <strain evidence="1">KCOM 1260</strain>
        <strain evidence="3">KCOM 1260 (ChDC F218)</strain>
    </source>
</reference>
<dbReference type="EMBL" id="CP021934">
    <property type="protein sequence ID" value="ASC03951.1"/>
    <property type="molecule type" value="Genomic_DNA"/>
</dbReference>
<dbReference type="RefSeq" id="WP_088337906.1">
    <property type="nucleotide sequence ID" value="NZ_CP021934.1"/>
</dbReference>
<dbReference type="Proteomes" id="UP000196759">
    <property type="component" value="Chromosome"/>
</dbReference>
<accession>A0A1Z3CK27</accession>
<evidence type="ECO:0000313" key="1">
    <source>
        <dbReference type="EMBL" id="ASC03951.1"/>
    </source>
</evidence>
<protein>
    <submittedName>
        <fullName evidence="1">Uncharacterized protein</fullName>
    </submittedName>
</protein>
<dbReference type="Proteomes" id="UP000224507">
    <property type="component" value="Unassembled WGS sequence"/>
</dbReference>
<reference evidence="2 4" key="2">
    <citation type="submission" date="2017-06" db="EMBL/GenBank/DDBJ databases">
        <title>Draft genome sequence of Fusobacterium nucleatum subsp. polymorphum KCOM 1274 (=ChDC F309).</title>
        <authorList>
            <person name="Kook J.-K."/>
            <person name="Park S.-N."/>
            <person name="Lim Y.K."/>
            <person name="Roh H."/>
        </authorList>
    </citation>
    <scope>NUCLEOTIDE SEQUENCE [LARGE SCALE GENOMIC DNA]</scope>
    <source>
        <strain evidence="2">KCOM 1274</strain>
        <strain evidence="4">KCOM 1274 (ChDC F309)</strain>
    </source>
</reference>
<dbReference type="EMBL" id="NIRO01000011">
    <property type="protein sequence ID" value="PHI11910.1"/>
    <property type="molecule type" value="Genomic_DNA"/>
</dbReference>
<proteinExistence type="predicted"/>
<evidence type="ECO:0000313" key="3">
    <source>
        <dbReference type="Proteomes" id="UP000196759"/>
    </source>
</evidence>